<dbReference type="OrthoDB" id="9795530at2"/>
<dbReference type="InterPro" id="IPR013783">
    <property type="entry name" value="Ig-like_fold"/>
</dbReference>
<dbReference type="AlphaFoldDB" id="A0A225MKS3"/>
<dbReference type="InterPro" id="IPR014880">
    <property type="entry name" value="SoxZ_dom"/>
</dbReference>
<dbReference type="NCBIfam" id="TIGR04490">
    <property type="entry name" value="SoxZ_true"/>
    <property type="match status" value="1"/>
</dbReference>
<proteinExistence type="predicted"/>
<accession>A0A225MKS3</accession>
<dbReference type="Pfam" id="PF08770">
    <property type="entry name" value="SoxZ"/>
    <property type="match status" value="1"/>
</dbReference>
<dbReference type="Proteomes" id="UP000214603">
    <property type="component" value="Unassembled WGS sequence"/>
</dbReference>
<protein>
    <submittedName>
        <fullName evidence="2">Thiosulfate oxidation carrier complex protein SoxZ</fullName>
    </submittedName>
</protein>
<keyword evidence="3" id="KW-1185">Reference proteome</keyword>
<evidence type="ECO:0000259" key="1">
    <source>
        <dbReference type="Pfam" id="PF08770"/>
    </source>
</evidence>
<reference evidence="3" key="1">
    <citation type="submission" date="2017-06" db="EMBL/GenBank/DDBJ databases">
        <title>Herbaspirillum phytohormonus sp. nov., isolated from the root nodule of Robinia pseudoacacia in lead-zinc mine.</title>
        <authorList>
            <person name="Fan M."/>
            <person name="Lin Y."/>
        </authorList>
    </citation>
    <scope>NUCLEOTIDE SEQUENCE [LARGE SCALE GENOMIC DNA]</scope>
    <source>
        <strain evidence="3">SC-089</strain>
    </source>
</reference>
<evidence type="ECO:0000313" key="3">
    <source>
        <dbReference type="Proteomes" id="UP000214603"/>
    </source>
</evidence>
<sequence length="104" mass="11562">MASRPMRIRAVEKGGVVEVKVLMSHIMETGQRKDSSGKIVPAHFIDLVEAKCNDKTVLSAQWGPSVSRDPFLSFKFKGGKKGDKLTIAWKDNEGESRTDTTEIR</sequence>
<gene>
    <name evidence="2" type="primary">soxZ</name>
    <name evidence="2" type="ORF">CEY11_08870</name>
</gene>
<name>A0A225MKS3_9BURK</name>
<feature type="domain" description="Sulphur oxidation protein SoxZ" evidence="1">
    <location>
        <begin position="8"/>
        <end position="101"/>
    </location>
</feature>
<organism evidence="2 3">
    <name type="scientific">Candidimonas nitroreducens</name>
    <dbReference type="NCBI Taxonomy" id="683354"/>
    <lineage>
        <taxon>Bacteria</taxon>
        <taxon>Pseudomonadati</taxon>
        <taxon>Pseudomonadota</taxon>
        <taxon>Betaproteobacteria</taxon>
        <taxon>Burkholderiales</taxon>
        <taxon>Alcaligenaceae</taxon>
        <taxon>Candidimonas</taxon>
    </lineage>
</organism>
<comment type="caution">
    <text evidence="2">The sequence shown here is derived from an EMBL/GenBank/DDBJ whole genome shotgun (WGS) entry which is preliminary data.</text>
</comment>
<dbReference type="EMBL" id="NJIH01000004">
    <property type="protein sequence ID" value="OWT61926.1"/>
    <property type="molecule type" value="Genomic_DNA"/>
</dbReference>
<dbReference type="InterPro" id="IPR014756">
    <property type="entry name" value="Ig_E-set"/>
</dbReference>
<dbReference type="InterPro" id="IPR030995">
    <property type="entry name" value="SoxZ"/>
</dbReference>
<dbReference type="Gene3D" id="2.60.40.10">
    <property type="entry name" value="Immunoglobulins"/>
    <property type="match status" value="1"/>
</dbReference>
<dbReference type="RefSeq" id="WP_088603012.1">
    <property type="nucleotide sequence ID" value="NZ_NJIH01000004.1"/>
</dbReference>
<dbReference type="SUPFAM" id="SSF81296">
    <property type="entry name" value="E set domains"/>
    <property type="match status" value="1"/>
</dbReference>
<evidence type="ECO:0000313" key="2">
    <source>
        <dbReference type="EMBL" id="OWT61926.1"/>
    </source>
</evidence>